<sequence>MSRRSPRAVPRNFPLSSIPLPAASPARSFRTPRLKTLAGISLIAIITLLLYAFYGHHVLLAAKNGAAEVTEILRDDNEPAVDVQRSFEEPDFALLSSRQPHEIGCDVPLDGEKAGPLIFLGIFSSAPSRKRRDLYRHVVLPDFPSDLFTVKFILGQQAPTTGLKPEERIAKASLAKDVEKEMAEFGDMVMLDIVDNIDDGKTHEYFKWVAHKFAGEGQVRGRPRFVMKADDDTYLVMPNIVSNFMDLDCSRNYYWGTSAGRSGYFDDYFRGLAYAISWPLVSWIGNADMPHAHVTKIEDARTGQWLRMLDKTTDPVTRFDLAWNMGDWNQLSVTVDTVALHWLKADEWVEEQVERIHNVWKLAGRPFEANNGVARHISIASGKRKPEAAAAEEQRQKEMGWDVKDNVVDM</sequence>
<dbReference type="AlphaFoldDB" id="A0AAD3TUX2"/>
<evidence type="ECO:0000256" key="5">
    <source>
        <dbReference type="ARBA" id="ARBA00022692"/>
    </source>
</evidence>
<evidence type="ECO:0000256" key="1">
    <source>
        <dbReference type="ARBA" id="ARBA00004323"/>
    </source>
</evidence>
<evidence type="ECO:0000256" key="4">
    <source>
        <dbReference type="ARBA" id="ARBA00022679"/>
    </source>
</evidence>
<keyword evidence="8 10" id="KW-0333">Golgi apparatus</keyword>
<protein>
    <recommendedName>
        <fullName evidence="10">Hexosyltransferase</fullName>
        <ecNumber evidence="10">2.4.1.-</ecNumber>
    </recommendedName>
</protein>
<dbReference type="Gene3D" id="3.90.550.50">
    <property type="match status" value="1"/>
</dbReference>
<keyword evidence="6 10" id="KW-0735">Signal-anchor</keyword>
<reference evidence="11" key="2">
    <citation type="submission" date="2023-06" db="EMBL/GenBank/DDBJ databases">
        <authorList>
            <person name="Kobayashi Y."/>
            <person name="Kayamori A."/>
            <person name="Aoki K."/>
            <person name="Shiwa Y."/>
            <person name="Fujita N."/>
            <person name="Sugita T."/>
            <person name="Iwasaki W."/>
            <person name="Tanaka N."/>
            <person name="Takashima M."/>
        </authorList>
    </citation>
    <scope>NUCLEOTIDE SEQUENCE</scope>
    <source>
        <strain evidence="11">HIS016</strain>
    </source>
</reference>
<evidence type="ECO:0000256" key="8">
    <source>
        <dbReference type="ARBA" id="ARBA00023034"/>
    </source>
</evidence>
<comment type="similarity">
    <text evidence="2 10">Belongs to the glycosyltransferase 31 family.</text>
</comment>
<keyword evidence="3 10" id="KW-0328">Glycosyltransferase</keyword>
<dbReference type="GO" id="GO:0051072">
    <property type="term" value="P:4,6-pyruvylated galactose residue biosynthetic process"/>
    <property type="evidence" value="ECO:0007669"/>
    <property type="project" value="TreeGrafter"/>
</dbReference>
<dbReference type="PANTHER" id="PTHR11214">
    <property type="entry name" value="BETA-1,3-N-ACETYLGLUCOSAMINYLTRANSFERASE"/>
    <property type="match status" value="1"/>
</dbReference>
<evidence type="ECO:0000256" key="2">
    <source>
        <dbReference type="ARBA" id="ARBA00008661"/>
    </source>
</evidence>
<keyword evidence="12" id="KW-1185">Reference proteome</keyword>
<evidence type="ECO:0000313" key="11">
    <source>
        <dbReference type="EMBL" id="GMK57377.1"/>
    </source>
</evidence>
<organism evidence="11 12">
    <name type="scientific">Cutaneotrichosporon spelunceum</name>
    <dbReference type="NCBI Taxonomy" id="1672016"/>
    <lineage>
        <taxon>Eukaryota</taxon>
        <taxon>Fungi</taxon>
        <taxon>Dikarya</taxon>
        <taxon>Basidiomycota</taxon>
        <taxon>Agaricomycotina</taxon>
        <taxon>Tremellomycetes</taxon>
        <taxon>Trichosporonales</taxon>
        <taxon>Trichosporonaceae</taxon>
        <taxon>Cutaneotrichosporon</taxon>
    </lineage>
</organism>
<dbReference type="PANTHER" id="PTHR11214:SF351">
    <property type="entry name" value="BETA-1,3-GALACTOSYLTRANSFERASE PVG3"/>
    <property type="match status" value="1"/>
</dbReference>
<comment type="caution">
    <text evidence="11">The sequence shown here is derived from an EMBL/GenBank/DDBJ whole genome shotgun (WGS) entry which is preliminary data.</text>
</comment>
<comment type="subcellular location">
    <subcellularLocation>
        <location evidence="1 10">Golgi apparatus membrane</location>
        <topology evidence="1 10">Single-pass type II membrane protein</topology>
    </subcellularLocation>
</comment>
<dbReference type="GO" id="GO:0000139">
    <property type="term" value="C:Golgi membrane"/>
    <property type="evidence" value="ECO:0007669"/>
    <property type="project" value="UniProtKB-SubCell"/>
</dbReference>
<dbReference type="InterPro" id="IPR002659">
    <property type="entry name" value="Glyco_trans_31"/>
</dbReference>
<dbReference type="EMBL" id="BTCM01000004">
    <property type="protein sequence ID" value="GMK57377.1"/>
    <property type="molecule type" value="Genomic_DNA"/>
</dbReference>
<keyword evidence="4" id="KW-0808">Transferase</keyword>
<keyword evidence="7 10" id="KW-1133">Transmembrane helix</keyword>
<evidence type="ECO:0000256" key="9">
    <source>
        <dbReference type="ARBA" id="ARBA00023136"/>
    </source>
</evidence>
<keyword evidence="9 10" id="KW-0472">Membrane</keyword>
<evidence type="ECO:0000256" key="6">
    <source>
        <dbReference type="ARBA" id="ARBA00022968"/>
    </source>
</evidence>
<evidence type="ECO:0000256" key="7">
    <source>
        <dbReference type="ARBA" id="ARBA00022989"/>
    </source>
</evidence>
<evidence type="ECO:0000256" key="10">
    <source>
        <dbReference type="RuleBase" id="RU363063"/>
    </source>
</evidence>
<reference evidence="11" key="1">
    <citation type="journal article" date="2023" name="BMC Genomics">
        <title>Chromosome-level genome assemblies of Cutaneotrichosporon spp. (Trichosporonales, Basidiomycota) reveal imbalanced evolution between nucleotide sequences and chromosome synteny.</title>
        <authorList>
            <person name="Kobayashi Y."/>
            <person name="Kayamori A."/>
            <person name="Aoki K."/>
            <person name="Shiwa Y."/>
            <person name="Matsutani M."/>
            <person name="Fujita N."/>
            <person name="Sugita T."/>
            <person name="Iwasaki W."/>
            <person name="Tanaka N."/>
            <person name="Takashima M."/>
        </authorList>
    </citation>
    <scope>NUCLEOTIDE SEQUENCE</scope>
    <source>
        <strain evidence="11">HIS016</strain>
    </source>
</reference>
<feature type="transmembrane region" description="Helical" evidence="10">
    <location>
        <begin position="36"/>
        <end position="54"/>
    </location>
</feature>
<name>A0AAD3TUX2_9TREE</name>
<dbReference type="GO" id="GO:0016758">
    <property type="term" value="F:hexosyltransferase activity"/>
    <property type="evidence" value="ECO:0007669"/>
    <property type="project" value="InterPro"/>
</dbReference>
<gene>
    <name evidence="11" type="ORF">CspeluHIS016_0402110</name>
</gene>
<proteinExistence type="inferred from homology"/>
<accession>A0AAD3TUX2</accession>
<keyword evidence="5 10" id="KW-0812">Transmembrane</keyword>
<evidence type="ECO:0000256" key="3">
    <source>
        <dbReference type="ARBA" id="ARBA00022676"/>
    </source>
</evidence>
<evidence type="ECO:0000313" key="12">
    <source>
        <dbReference type="Proteomes" id="UP001222932"/>
    </source>
</evidence>
<dbReference type="Proteomes" id="UP001222932">
    <property type="component" value="Unassembled WGS sequence"/>
</dbReference>
<dbReference type="Pfam" id="PF01762">
    <property type="entry name" value="Galactosyl_T"/>
    <property type="match status" value="1"/>
</dbReference>
<dbReference type="EC" id="2.4.1.-" evidence="10"/>